<feature type="domain" description="Conserved virulence factor B first S1" evidence="2">
    <location>
        <begin position="74"/>
        <end position="133"/>
    </location>
</feature>
<evidence type="ECO:0000259" key="3">
    <source>
        <dbReference type="Pfam" id="PF17783"/>
    </source>
</evidence>
<dbReference type="PANTHER" id="PTHR37296">
    <property type="entry name" value="CONSERVED VIRULENCE FACTOR B"/>
    <property type="match status" value="1"/>
</dbReference>
<dbReference type="PANTHER" id="PTHR37296:SF1">
    <property type="entry name" value="CONSERVED VIRULENCE FACTOR B"/>
    <property type="match status" value="1"/>
</dbReference>
<dbReference type="EMBL" id="FQWX01000012">
    <property type="protein sequence ID" value="SHG95324.1"/>
    <property type="molecule type" value="Genomic_DNA"/>
</dbReference>
<dbReference type="InterPro" id="IPR040764">
    <property type="entry name" value="CvfB_WH"/>
</dbReference>
<dbReference type="Gene3D" id="2.40.50.140">
    <property type="entry name" value="Nucleic acid-binding proteins"/>
    <property type="match status" value="1"/>
</dbReference>
<dbReference type="InterPro" id="IPR036388">
    <property type="entry name" value="WH-like_DNA-bd_sf"/>
</dbReference>
<dbReference type="Gene3D" id="1.10.10.10">
    <property type="entry name" value="Winged helix-like DNA-binding domain superfamily/Winged helix DNA-binding domain"/>
    <property type="match status" value="1"/>
</dbReference>
<dbReference type="RefSeq" id="WP_073125768.1">
    <property type="nucleotide sequence ID" value="NZ_BAABCH010000099.1"/>
</dbReference>
<dbReference type="OrthoDB" id="9801597at2"/>
<reference evidence="5" key="1">
    <citation type="submission" date="2016-11" db="EMBL/GenBank/DDBJ databases">
        <authorList>
            <person name="Varghese N."/>
            <person name="Submissions S."/>
        </authorList>
    </citation>
    <scope>NUCLEOTIDE SEQUENCE [LARGE SCALE GENOMIC DNA]</scope>
    <source>
        <strain evidence="5">DSM 2635</strain>
    </source>
</reference>
<evidence type="ECO:0000313" key="5">
    <source>
        <dbReference type="Proteomes" id="UP000243255"/>
    </source>
</evidence>
<evidence type="ECO:0008006" key="6">
    <source>
        <dbReference type="Google" id="ProtNLM"/>
    </source>
</evidence>
<feature type="domain" description="Conserved virulence factor B-like winged helix" evidence="3">
    <location>
        <begin position="223"/>
        <end position="279"/>
    </location>
</feature>
<protein>
    <recommendedName>
        <fullName evidence="6">S1 motif domain-containing protein</fullName>
    </recommendedName>
</protein>
<name>A0A1M5P0G6_9FIRM</name>
<dbReference type="PIRSF" id="PIRSF012524">
    <property type="entry name" value="YitL_S1"/>
    <property type="match status" value="1"/>
</dbReference>
<evidence type="ECO:0000313" key="4">
    <source>
        <dbReference type="EMBL" id="SHG95324.1"/>
    </source>
</evidence>
<accession>A0A1M5P0G6</accession>
<sequence>MIKIGDYNRLEVKRKTDFGFFLDAKTGNTKDDVLLHNRLLGDNKVSVGDEVDAFIFKDSEDRVAATLIKPLAKVGEVAHLKVVDNTDIGSFIDMGLPKDILVPFKAKTYPIFRDEKYLFYIYLDKSSRIAATTDIDPYLSTEHTYNVGDMVSGIVYGFQTNDSAMVCVDNKYAAVILHNEYFTELKIGDCLEELKVIKVYEDGKLGLSPRVSRENELDKLERKILSYLEGSDGYMRFNDKSDPNDISILFNSSKKNFKRALGVLMKKGLITQDEEGTYLK</sequence>
<dbReference type="SUPFAM" id="SSF50249">
    <property type="entry name" value="Nucleic acid-binding proteins"/>
    <property type="match status" value="1"/>
</dbReference>
<dbReference type="Pfam" id="PF13509">
    <property type="entry name" value="S1_2"/>
    <property type="match status" value="2"/>
</dbReference>
<dbReference type="InterPro" id="IPR039566">
    <property type="entry name" value="CvfB_S1_st"/>
</dbReference>
<gene>
    <name evidence="4" type="ORF">SAMN04488530_11250</name>
</gene>
<dbReference type="InterPro" id="IPR012340">
    <property type="entry name" value="NA-bd_OB-fold"/>
</dbReference>
<dbReference type="Pfam" id="PF17783">
    <property type="entry name" value="WHD_CvfB"/>
    <property type="match status" value="1"/>
</dbReference>
<dbReference type="AlphaFoldDB" id="A0A1M5P0G6"/>
<dbReference type="InterPro" id="IPR014464">
    <property type="entry name" value="CvfB_fam"/>
</dbReference>
<dbReference type="Proteomes" id="UP000243255">
    <property type="component" value="Unassembled WGS sequence"/>
</dbReference>
<proteinExistence type="inferred from homology"/>
<evidence type="ECO:0000256" key="1">
    <source>
        <dbReference type="PIRNR" id="PIRNR012524"/>
    </source>
</evidence>
<evidence type="ECO:0000259" key="2">
    <source>
        <dbReference type="Pfam" id="PF13509"/>
    </source>
</evidence>
<organism evidence="4 5">
    <name type="scientific">Asaccharospora irregularis DSM 2635</name>
    <dbReference type="NCBI Taxonomy" id="1121321"/>
    <lineage>
        <taxon>Bacteria</taxon>
        <taxon>Bacillati</taxon>
        <taxon>Bacillota</taxon>
        <taxon>Clostridia</taxon>
        <taxon>Peptostreptococcales</taxon>
        <taxon>Peptostreptococcaceae</taxon>
        <taxon>Asaccharospora</taxon>
    </lineage>
</organism>
<feature type="domain" description="Conserved virulence factor B first S1" evidence="2">
    <location>
        <begin position="4"/>
        <end position="67"/>
    </location>
</feature>
<comment type="similarity">
    <text evidence="1">Belongs to the CvfB family.</text>
</comment>
<keyword evidence="5" id="KW-1185">Reference proteome</keyword>